<accession>A0AAD6RZU6</accession>
<evidence type="ECO:0000256" key="1">
    <source>
        <dbReference type="SAM" id="MobiDB-lite"/>
    </source>
</evidence>
<proteinExistence type="predicted"/>
<reference evidence="2" key="1">
    <citation type="submission" date="2023-03" db="EMBL/GenBank/DDBJ databases">
        <title>Massive genome expansion in bonnet fungi (Mycena s.s.) driven by repeated elements and novel gene families across ecological guilds.</title>
        <authorList>
            <consortium name="Lawrence Berkeley National Laboratory"/>
            <person name="Harder C.B."/>
            <person name="Miyauchi S."/>
            <person name="Viragh M."/>
            <person name="Kuo A."/>
            <person name="Thoen E."/>
            <person name="Andreopoulos B."/>
            <person name="Lu D."/>
            <person name="Skrede I."/>
            <person name="Drula E."/>
            <person name="Henrissat B."/>
            <person name="Morin E."/>
            <person name="Kohler A."/>
            <person name="Barry K."/>
            <person name="LaButti K."/>
            <person name="Morin E."/>
            <person name="Salamov A."/>
            <person name="Lipzen A."/>
            <person name="Mereny Z."/>
            <person name="Hegedus B."/>
            <person name="Baldrian P."/>
            <person name="Stursova M."/>
            <person name="Weitz H."/>
            <person name="Taylor A."/>
            <person name="Grigoriev I.V."/>
            <person name="Nagy L.G."/>
            <person name="Martin F."/>
            <person name="Kauserud H."/>
        </authorList>
    </citation>
    <scope>NUCLEOTIDE SEQUENCE</scope>
    <source>
        <strain evidence="2">CBHHK200</strain>
    </source>
</reference>
<feature type="compositionally biased region" description="Basic and acidic residues" evidence="1">
    <location>
        <begin position="183"/>
        <end position="196"/>
    </location>
</feature>
<dbReference type="AlphaFoldDB" id="A0AAD6RZU6"/>
<feature type="compositionally biased region" description="Low complexity" evidence="1">
    <location>
        <begin position="309"/>
        <end position="320"/>
    </location>
</feature>
<comment type="caution">
    <text evidence="2">The sequence shown here is derived from an EMBL/GenBank/DDBJ whole genome shotgun (WGS) entry which is preliminary data.</text>
</comment>
<sequence>MDEGTAASRHRTVVRAHLLCVSRSAPDGHAWRPPVPFAAAVACGARAGTASLQHPPPDISVPGASRSRDLHKRADDAHARWPSVAFATACLYCIIPAPAARTDIVVPGGSRSRDHKRRWPPRLASVPFAAAAARVPVPHRSIETSSSEQTTQTHGGHPSPSRLRACTAFQHPPPDISVPGASRSRDLPKRADDAHARWPPVAFASAGVVDDHPDPPTCTTGTSQDPAAARQTTDDGRRTRTVPAPAPDTTISGARPDGSHSAPLHAHHARTLAPTPTTPTHAPTPTTPTHAPTPTTPTHAPPHTPTYPHPHLQPASASASPPRPDPDPPRPPPRQERTARRKGAENAIVSLQAG</sequence>
<feature type="compositionally biased region" description="Low complexity" evidence="1">
    <location>
        <begin position="130"/>
        <end position="153"/>
    </location>
</feature>
<keyword evidence="3" id="KW-1185">Reference proteome</keyword>
<feature type="region of interest" description="Disordered" evidence="1">
    <location>
        <begin position="49"/>
        <end position="74"/>
    </location>
</feature>
<name>A0AAD6RZU6_9AGAR</name>
<dbReference type="EMBL" id="JARJCM010000415">
    <property type="protein sequence ID" value="KAJ7017350.1"/>
    <property type="molecule type" value="Genomic_DNA"/>
</dbReference>
<dbReference type="PRINTS" id="PR01217">
    <property type="entry name" value="PRICHEXTENSN"/>
</dbReference>
<organism evidence="2 3">
    <name type="scientific">Mycena alexandri</name>
    <dbReference type="NCBI Taxonomy" id="1745969"/>
    <lineage>
        <taxon>Eukaryota</taxon>
        <taxon>Fungi</taxon>
        <taxon>Dikarya</taxon>
        <taxon>Basidiomycota</taxon>
        <taxon>Agaricomycotina</taxon>
        <taxon>Agaricomycetes</taxon>
        <taxon>Agaricomycetidae</taxon>
        <taxon>Agaricales</taxon>
        <taxon>Marasmiineae</taxon>
        <taxon>Mycenaceae</taxon>
        <taxon>Mycena</taxon>
    </lineage>
</organism>
<feature type="compositionally biased region" description="Pro residues" evidence="1">
    <location>
        <begin position="299"/>
        <end position="308"/>
    </location>
</feature>
<evidence type="ECO:0000313" key="3">
    <source>
        <dbReference type="Proteomes" id="UP001218188"/>
    </source>
</evidence>
<feature type="compositionally biased region" description="Basic and acidic residues" evidence="1">
    <location>
        <begin position="324"/>
        <end position="344"/>
    </location>
</feature>
<dbReference type="Proteomes" id="UP001218188">
    <property type="component" value="Unassembled WGS sequence"/>
</dbReference>
<feature type="compositionally biased region" description="Low complexity" evidence="1">
    <location>
        <begin position="271"/>
        <end position="298"/>
    </location>
</feature>
<evidence type="ECO:0000313" key="2">
    <source>
        <dbReference type="EMBL" id="KAJ7017350.1"/>
    </source>
</evidence>
<protein>
    <submittedName>
        <fullName evidence="2">Uncharacterized protein</fullName>
    </submittedName>
</protein>
<feature type="region of interest" description="Disordered" evidence="1">
    <location>
        <begin position="130"/>
        <end position="354"/>
    </location>
</feature>
<gene>
    <name evidence="2" type="ORF">C8F04DRAFT_1336881</name>
</gene>